<evidence type="ECO:0000313" key="4">
    <source>
        <dbReference type="Proteomes" id="UP000692954"/>
    </source>
</evidence>
<dbReference type="FunFam" id="2.20.25.20:FF:000001">
    <property type="entry name" value="Casein kinase II subunit beta"/>
    <property type="match status" value="1"/>
</dbReference>
<evidence type="ECO:0000256" key="2">
    <source>
        <dbReference type="RuleBase" id="RU361268"/>
    </source>
</evidence>
<organism evidence="3 4">
    <name type="scientific">Paramecium sonneborni</name>
    <dbReference type="NCBI Taxonomy" id="65129"/>
    <lineage>
        <taxon>Eukaryota</taxon>
        <taxon>Sar</taxon>
        <taxon>Alveolata</taxon>
        <taxon>Ciliophora</taxon>
        <taxon>Intramacronucleata</taxon>
        <taxon>Oligohymenophorea</taxon>
        <taxon>Peniculida</taxon>
        <taxon>Parameciidae</taxon>
        <taxon>Paramecium</taxon>
    </lineage>
</organism>
<gene>
    <name evidence="3" type="ORF">PSON_ATCC_30995.1.T0200172</name>
</gene>
<dbReference type="OrthoDB" id="3971593at2759"/>
<comment type="similarity">
    <text evidence="1 2">Belongs to the casein kinase 2 subunit beta family.</text>
</comment>
<name>A0A8S1LBP8_9CILI</name>
<keyword evidence="4" id="KW-1185">Reference proteome</keyword>
<proteinExistence type="inferred from homology"/>
<accession>A0A8S1LBP8</accession>
<comment type="caution">
    <text evidence="3">The sequence shown here is derived from an EMBL/GenBank/DDBJ whole genome shotgun (WGS) entry which is preliminary data.</text>
</comment>
<evidence type="ECO:0000313" key="3">
    <source>
        <dbReference type="EMBL" id="CAD8065368.1"/>
    </source>
</evidence>
<evidence type="ECO:0000256" key="1">
    <source>
        <dbReference type="ARBA" id="ARBA00006941"/>
    </source>
</evidence>
<dbReference type="Pfam" id="PF01214">
    <property type="entry name" value="CK_II_beta"/>
    <property type="match status" value="1"/>
</dbReference>
<dbReference type="PANTHER" id="PTHR11740:SF0">
    <property type="entry name" value="CASEIN KINASE II SUBUNIT BETA"/>
    <property type="match status" value="1"/>
</dbReference>
<dbReference type="GO" id="GO:0019887">
    <property type="term" value="F:protein kinase regulator activity"/>
    <property type="evidence" value="ECO:0007669"/>
    <property type="project" value="InterPro"/>
</dbReference>
<dbReference type="EMBL" id="CAJJDN010000020">
    <property type="protein sequence ID" value="CAD8065368.1"/>
    <property type="molecule type" value="Genomic_DNA"/>
</dbReference>
<protein>
    <recommendedName>
        <fullName evidence="2">Casein kinase II subunit beta</fullName>
        <shortName evidence="2">CK II beta</shortName>
    </recommendedName>
</protein>
<dbReference type="InterPro" id="IPR000704">
    <property type="entry name" value="Casein_kinase_II_reg-sub"/>
</dbReference>
<sequence>MEDLVFVQEFHAIDKMYYQLIGLSHDLRTSRVKIFCPRCQDVYSPKKQMTNVDGSFFYSVFPHLFLSIFSELNPIQSVNECVLKILGFKIHQKKGSKFQIQKPNIEMYYYGEDHIKRLSQFQSQQSIQNKQQQITQKNNDEADKNQQEALIAIYNLQKLKSKK</sequence>
<comment type="subunit">
    <text evidence="2">Tetramer of two alpha and two beta subunits.</text>
</comment>
<dbReference type="GO" id="GO:0005956">
    <property type="term" value="C:protein kinase CK2 complex"/>
    <property type="evidence" value="ECO:0007669"/>
    <property type="project" value="UniProtKB-UniRule"/>
</dbReference>
<dbReference type="Proteomes" id="UP000692954">
    <property type="component" value="Unassembled WGS sequence"/>
</dbReference>
<dbReference type="AlphaFoldDB" id="A0A8S1LBP8"/>
<dbReference type="GO" id="GO:0005737">
    <property type="term" value="C:cytoplasm"/>
    <property type="evidence" value="ECO:0007669"/>
    <property type="project" value="TreeGrafter"/>
</dbReference>
<dbReference type="SMART" id="SM01085">
    <property type="entry name" value="CK_II_beta"/>
    <property type="match status" value="1"/>
</dbReference>
<dbReference type="PANTHER" id="PTHR11740">
    <property type="entry name" value="CASEIN KINASE II SUBUNIT BETA"/>
    <property type="match status" value="1"/>
</dbReference>
<reference evidence="3" key="1">
    <citation type="submission" date="2021-01" db="EMBL/GenBank/DDBJ databases">
        <authorList>
            <consortium name="Genoscope - CEA"/>
            <person name="William W."/>
        </authorList>
    </citation>
    <scope>NUCLEOTIDE SEQUENCE</scope>
</reference>